<dbReference type="GO" id="GO:0009279">
    <property type="term" value="C:cell outer membrane"/>
    <property type="evidence" value="ECO:0007669"/>
    <property type="project" value="UniProtKB-SubCell"/>
</dbReference>
<keyword evidence="5" id="KW-0998">Cell outer membrane</keyword>
<protein>
    <submittedName>
        <fullName evidence="8">Starch-binding associating with outer membrane</fullName>
    </submittedName>
</protein>
<name>A0A1H9PQH6_9SPHI</name>
<evidence type="ECO:0000256" key="3">
    <source>
        <dbReference type="ARBA" id="ARBA00022729"/>
    </source>
</evidence>
<dbReference type="InterPro" id="IPR012944">
    <property type="entry name" value="SusD_RagB_dom"/>
</dbReference>
<evidence type="ECO:0000259" key="6">
    <source>
        <dbReference type="Pfam" id="PF07980"/>
    </source>
</evidence>
<evidence type="ECO:0000313" key="9">
    <source>
        <dbReference type="Proteomes" id="UP000199572"/>
    </source>
</evidence>
<evidence type="ECO:0000313" key="8">
    <source>
        <dbReference type="EMBL" id="SER50049.1"/>
    </source>
</evidence>
<reference evidence="8 9" key="1">
    <citation type="submission" date="2016-10" db="EMBL/GenBank/DDBJ databases">
        <authorList>
            <person name="de Groot N.N."/>
        </authorList>
    </citation>
    <scope>NUCLEOTIDE SEQUENCE [LARGE SCALE GENOMIC DNA]</scope>
    <source>
        <strain evidence="8 9">DSM 18610</strain>
    </source>
</reference>
<sequence>MKSIKKHIVLSLAIVSIVFSSCKKYLDYQSPSRLNIDDTFESVDYTNSVILGVYNKAAGSRVYGANLSVYFPHGADDFWIRGSANYDASGQNAVSTYGGNSANNNIYNTFIQLYEGVERANIACKYIPSSRLYASGSADEKIKLKRYYGEALTLRALFYFELLRNWGDVPASFVPAADLESQFSTHVNRDSTYDRILEDLKLASTLVGWRSELTAYKSYRFTKGAIKALRARIALFRGGYSLRTESKTMQRSADYLKYYQIAFDECNEVIKANQHQLNPVYENIFKSLHSGTTRFDDAGELMFEVAMWGAINDSDLARILGLSFASSADPWGTGGGGARAVPSYIYEFAKGDSRRDVTLGFIEVKDGAFMSPVSMINLTCAKFRKSWTQFDKNSPSLQFGVNFPIIRYADVLLMYAEAANELGNLSGVLTPLAALQQVQRRAYGSNPLPITATDKAGFSDAIVKERLLEFGGESIRKYDLIRWNLLNTKILEAREKMKLMALNAPTANNPYNDISEFIYFKPTLFRNGRISDEYAALDLYGGNNDAVYYSKNTVNPGAAYRSVWWRRELGSYSGATLTSDFLNNPNSGYMNKFEANKKELLPYPNLVIIENRGGIVQNFGW</sequence>
<feature type="domain" description="RagB/SusD" evidence="6">
    <location>
        <begin position="380"/>
        <end position="621"/>
    </location>
</feature>
<dbReference type="PROSITE" id="PS51257">
    <property type="entry name" value="PROKAR_LIPOPROTEIN"/>
    <property type="match status" value="1"/>
</dbReference>
<gene>
    <name evidence="8" type="ORF">SAMN04488023_11052</name>
</gene>
<evidence type="ECO:0000256" key="1">
    <source>
        <dbReference type="ARBA" id="ARBA00004442"/>
    </source>
</evidence>
<proteinExistence type="inferred from homology"/>
<dbReference type="RefSeq" id="WP_090883910.1">
    <property type="nucleotide sequence ID" value="NZ_FOGG01000010.1"/>
</dbReference>
<comment type="subcellular location">
    <subcellularLocation>
        <location evidence="1">Cell outer membrane</location>
    </subcellularLocation>
</comment>
<dbReference type="SUPFAM" id="SSF48452">
    <property type="entry name" value="TPR-like"/>
    <property type="match status" value="1"/>
</dbReference>
<dbReference type="InterPro" id="IPR033985">
    <property type="entry name" value="SusD-like_N"/>
</dbReference>
<dbReference type="STRING" id="390241.SAMN04488023_11052"/>
<feature type="domain" description="SusD-like N-terminal" evidence="7">
    <location>
        <begin position="24"/>
        <end position="235"/>
    </location>
</feature>
<evidence type="ECO:0000256" key="5">
    <source>
        <dbReference type="ARBA" id="ARBA00023237"/>
    </source>
</evidence>
<dbReference type="Pfam" id="PF07980">
    <property type="entry name" value="SusD_RagB"/>
    <property type="match status" value="1"/>
</dbReference>
<keyword evidence="3" id="KW-0732">Signal</keyword>
<evidence type="ECO:0000256" key="2">
    <source>
        <dbReference type="ARBA" id="ARBA00006275"/>
    </source>
</evidence>
<dbReference type="Proteomes" id="UP000199572">
    <property type="component" value="Unassembled WGS sequence"/>
</dbReference>
<evidence type="ECO:0000259" key="7">
    <source>
        <dbReference type="Pfam" id="PF14322"/>
    </source>
</evidence>
<dbReference type="AlphaFoldDB" id="A0A1H9PQH6"/>
<dbReference type="InterPro" id="IPR011990">
    <property type="entry name" value="TPR-like_helical_dom_sf"/>
</dbReference>
<evidence type="ECO:0000256" key="4">
    <source>
        <dbReference type="ARBA" id="ARBA00023136"/>
    </source>
</evidence>
<dbReference type="Pfam" id="PF14322">
    <property type="entry name" value="SusD-like_3"/>
    <property type="match status" value="1"/>
</dbReference>
<dbReference type="OrthoDB" id="5694214at2"/>
<dbReference type="EMBL" id="FOGG01000010">
    <property type="protein sequence ID" value="SER50049.1"/>
    <property type="molecule type" value="Genomic_DNA"/>
</dbReference>
<dbReference type="Gene3D" id="1.25.40.390">
    <property type="match status" value="1"/>
</dbReference>
<accession>A0A1H9PQH6</accession>
<keyword evidence="4" id="KW-0472">Membrane</keyword>
<keyword evidence="9" id="KW-1185">Reference proteome</keyword>
<comment type="similarity">
    <text evidence="2">Belongs to the SusD family.</text>
</comment>
<organism evidence="8 9">
    <name type="scientific">Pedobacter rhizosphaerae</name>
    <dbReference type="NCBI Taxonomy" id="390241"/>
    <lineage>
        <taxon>Bacteria</taxon>
        <taxon>Pseudomonadati</taxon>
        <taxon>Bacteroidota</taxon>
        <taxon>Sphingobacteriia</taxon>
        <taxon>Sphingobacteriales</taxon>
        <taxon>Sphingobacteriaceae</taxon>
        <taxon>Pedobacter</taxon>
    </lineage>
</organism>